<dbReference type="Proteomes" id="UP000825886">
    <property type="component" value="Chromosome"/>
</dbReference>
<dbReference type="RefSeq" id="WP_222157899.1">
    <property type="nucleotide sequence ID" value="NZ_CP081864.1"/>
</dbReference>
<evidence type="ECO:0000313" key="3">
    <source>
        <dbReference type="EMBL" id="QZN94786.1"/>
    </source>
</evidence>
<reference evidence="3 4" key="1">
    <citation type="submission" date="2021-08" db="EMBL/GenBank/DDBJ databases">
        <title>Culture and genomic analysis of Symbiopectobacterium purcellii sp. nov. gen. nov., isolated from the leafhopper Empoasca decipiens.</title>
        <authorList>
            <person name="Nadal-Jimenez P."/>
            <person name="Siozios S."/>
            <person name="Halliday N."/>
            <person name="Camara M."/>
            <person name="Hurst G.D.D."/>
        </authorList>
    </citation>
    <scope>NUCLEOTIDE SEQUENCE [LARGE SCALE GENOMIC DNA]</scope>
    <source>
        <strain evidence="3 4">SyEd1</strain>
    </source>
</reference>
<dbReference type="Gene3D" id="3.20.20.450">
    <property type="entry name" value="EAL domain"/>
    <property type="match status" value="1"/>
</dbReference>
<feature type="domain" description="EAL" evidence="1">
    <location>
        <begin position="1"/>
        <end position="204"/>
    </location>
</feature>
<feature type="domain" description="HDOD" evidence="2">
    <location>
        <begin position="198"/>
        <end position="390"/>
    </location>
</feature>
<accession>A0ABX9AKJ2</accession>
<dbReference type="Pfam" id="PF08668">
    <property type="entry name" value="HDOD"/>
    <property type="match status" value="1"/>
</dbReference>
<name>A0ABX9AKJ2_9ENTR</name>
<dbReference type="InterPro" id="IPR013976">
    <property type="entry name" value="HDOD"/>
</dbReference>
<evidence type="ECO:0000259" key="2">
    <source>
        <dbReference type="PROSITE" id="PS51833"/>
    </source>
</evidence>
<dbReference type="InterPro" id="IPR052340">
    <property type="entry name" value="RNase_Y/CdgJ"/>
</dbReference>
<dbReference type="PROSITE" id="PS50883">
    <property type="entry name" value="EAL"/>
    <property type="match status" value="1"/>
</dbReference>
<dbReference type="PANTHER" id="PTHR33525:SF4">
    <property type="entry name" value="CYCLIC DI-GMP PHOSPHODIESTERASE CDGJ"/>
    <property type="match status" value="1"/>
</dbReference>
<gene>
    <name evidence="3" type="ORF">K6K13_16155</name>
</gene>
<dbReference type="PIRSF" id="PIRSF003180">
    <property type="entry name" value="DiGMPpdiest_YuxH"/>
    <property type="match status" value="1"/>
</dbReference>
<evidence type="ECO:0000259" key="1">
    <source>
        <dbReference type="PROSITE" id="PS50883"/>
    </source>
</evidence>
<dbReference type="SMART" id="SM00052">
    <property type="entry name" value="EAL"/>
    <property type="match status" value="1"/>
</dbReference>
<dbReference type="InterPro" id="IPR014408">
    <property type="entry name" value="dGMP_Pdiesterase_EAL/HD-GYP"/>
</dbReference>
<dbReference type="SUPFAM" id="SSF141868">
    <property type="entry name" value="EAL domain-like"/>
    <property type="match status" value="1"/>
</dbReference>
<evidence type="ECO:0000313" key="4">
    <source>
        <dbReference type="Proteomes" id="UP000825886"/>
    </source>
</evidence>
<dbReference type="InterPro" id="IPR035919">
    <property type="entry name" value="EAL_sf"/>
</dbReference>
<sequence>MYSFVARQPILNKNLQPVAYELLFRDGIRNSFPDVTPEYATAQIITEQFLTNSLSRLVDDHISYINVPHQMLTNGLVEALPPEKVVLEILENAPPDDTLLASVKRLKKRGFKLALDDFLMAPEWDRFLPYIDVLKFDLTLSSFADIASYINKLPYRHITFLAEKVETHEQFSQAKQLGISLFQGYFFSKPEIIQSRRLSVNNYNVVQLLSEVNKQELNYEQIEKLLSKDVSLAYKAMRYVNNIRLRSKLSLMPLQANFRYIAMLLGQKELRRFLSLVTITSQSDKDKSFELYRLSLLRAKCCELISLHQNKKDDPINAFLCGLFSPLEAILDCPMPLLLSEIELPNEVKQALLENTGTYARYLMLATEYEKQNWQDVNTLITELKITEQQMIHIVLDATLWADEMLQIGQMTEKKGE</sequence>
<organism evidence="3 4">
    <name type="scientific">Symbiopectobacterium purcellii</name>
    <dbReference type="NCBI Taxonomy" id="2871826"/>
    <lineage>
        <taxon>Bacteria</taxon>
        <taxon>Pseudomonadati</taxon>
        <taxon>Pseudomonadota</taxon>
        <taxon>Gammaproteobacteria</taxon>
        <taxon>Enterobacterales</taxon>
        <taxon>Enterobacteriaceae</taxon>
    </lineage>
</organism>
<dbReference type="SUPFAM" id="SSF109604">
    <property type="entry name" value="HD-domain/PDEase-like"/>
    <property type="match status" value="1"/>
</dbReference>
<keyword evidence="4" id="KW-1185">Reference proteome</keyword>
<protein>
    <submittedName>
        <fullName evidence="3">EAL domain-containing protein</fullName>
    </submittedName>
</protein>
<dbReference type="Gene3D" id="1.10.3210.10">
    <property type="entry name" value="Hypothetical protein af1432"/>
    <property type="match status" value="1"/>
</dbReference>
<dbReference type="PROSITE" id="PS51833">
    <property type="entry name" value="HDOD"/>
    <property type="match status" value="1"/>
</dbReference>
<dbReference type="InterPro" id="IPR001633">
    <property type="entry name" value="EAL_dom"/>
</dbReference>
<dbReference type="Pfam" id="PF00563">
    <property type="entry name" value="EAL"/>
    <property type="match status" value="1"/>
</dbReference>
<dbReference type="PANTHER" id="PTHR33525">
    <property type="match status" value="1"/>
</dbReference>
<proteinExistence type="predicted"/>
<dbReference type="EMBL" id="CP081864">
    <property type="protein sequence ID" value="QZN94786.1"/>
    <property type="molecule type" value="Genomic_DNA"/>
</dbReference>